<protein>
    <submittedName>
        <fullName evidence="3">Competence protein ComEA</fullName>
    </submittedName>
</protein>
<feature type="compositionally biased region" description="Basic and acidic residues" evidence="1">
    <location>
        <begin position="8"/>
        <end position="18"/>
    </location>
</feature>
<dbReference type="SUPFAM" id="SSF47781">
    <property type="entry name" value="RuvA domain 2-like"/>
    <property type="match status" value="1"/>
</dbReference>
<comment type="caution">
    <text evidence="3">The sequence shown here is derived from an EMBL/GenBank/DDBJ whole genome shotgun (WGS) entry which is preliminary data.</text>
</comment>
<gene>
    <name evidence="3" type="ORF">HNR21_005802</name>
</gene>
<name>A0A7W3N3M9_9ACTN</name>
<dbReference type="InterPro" id="IPR019554">
    <property type="entry name" value="Soluble_ligand-bd"/>
</dbReference>
<feature type="region of interest" description="Disordered" evidence="1">
    <location>
        <begin position="237"/>
        <end position="256"/>
    </location>
</feature>
<dbReference type="PANTHER" id="PTHR21180">
    <property type="entry name" value="ENDONUCLEASE/EXONUCLEASE/PHOSPHATASE FAMILY DOMAIN-CONTAINING PROTEIN 1"/>
    <property type="match status" value="1"/>
</dbReference>
<dbReference type="RefSeq" id="WP_182707671.1">
    <property type="nucleotide sequence ID" value="NZ_JACJII010000001.1"/>
</dbReference>
<dbReference type="EMBL" id="JACJII010000001">
    <property type="protein sequence ID" value="MBA9006920.1"/>
    <property type="molecule type" value="Genomic_DNA"/>
</dbReference>
<evidence type="ECO:0000256" key="1">
    <source>
        <dbReference type="SAM" id="MobiDB-lite"/>
    </source>
</evidence>
<dbReference type="GO" id="GO:0003677">
    <property type="term" value="F:DNA binding"/>
    <property type="evidence" value="ECO:0007669"/>
    <property type="project" value="InterPro"/>
</dbReference>
<evidence type="ECO:0000259" key="2">
    <source>
        <dbReference type="SMART" id="SM00278"/>
    </source>
</evidence>
<organism evidence="3 4">
    <name type="scientific">Thermomonospora cellulosilytica</name>
    <dbReference type="NCBI Taxonomy" id="1411118"/>
    <lineage>
        <taxon>Bacteria</taxon>
        <taxon>Bacillati</taxon>
        <taxon>Actinomycetota</taxon>
        <taxon>Actinomycetes</taxon>
        <taxon>Streptosporangiales</taxon>
        <taxon>Thermomonosporaceae</taxon>
        <taxon>Thermomonospora</taxon>
    </lineage>
</organism>
<feature type="domain" description="Helix-hairpin-helix DNA-binding motif class 1" evidence="2">
    <location>
        <begin position="296"/>
        <end position="315"/>
    </location>
</feature>
<dbReference type="InterPro" id="IPR051675">
    <property type="entry name" value="Endo/Exo/Phosphatase_dom_1"/>
</dbReference>
<evidence type="ECO:0000313" key="3">
    <source>
        <dbReference type="EMBL" id="MBA9006920.1"/>
    </source>
</evidence>
<keyword evidence="4" id="KW-1185">Reference proteome</keyword>
<dbReference type="InterPro" id="IPR003583">
    <property type="entry name" value="Hlx-hairpin-Hlx_DNA-bd_motif"/>
</dbReference>
<dbReference type="Proteomes" id="UP000539313">
    <property type="component" value="Unassembled WGS sequence"/>
</dbReference>
<dbReference type="Pfam" id="PF12836">
    <property type="entry name" value="HHH_3"/>
    <property type="match status" value="1"/>
</dbReference>
<dbReference type="Pfam" id="PF10531">
    <property type="entry name" value="SLBB"/>
    <property type="match status" value="1"/>
</dbReference>
<sequence>MPSTIEAARSDIARRSEAEEIPQAVHRTAREVVIPSGNGLAGDLGGGATDDPAHGRSFRGPSGGGREETPWIEVEDSLPEVSGVGRKGEQEKAAGGGERFAGRRRMADLLGERLGRLNPGQPGARALAVVGLVAALIAGGYLWQSRPRPQPVADVIAPTPMTPVASSTALAGPTPAGVTVHVAGKVRRPGVVTLPAGARVADAIRAAGGLRPGAGTGSLNLARRVVDGEQIAVGVPAAPQPGAAPPGTSGVPAPGQPLDLNTATVEQFDALPGVGPVLAQRIVEYRTRNGGFRSVEQLQEVTGIGERRYAELKDLVRV</sequence>
<feature type="domain" description="Helix-hairpin-helix DNA-binding motif class 1" evidence="2">
    <location>
        <begin position="266"/>
        <end position="285"/>
    </location>
</feature>
<dbReference type="GO" id="GO:0015628">
    <property type="term" value="P:protein secretion by the type II secretion system"/>
    <property type="evidence" value="ECO:0007669"/>
    <property type="project" value="TreeGrafter"/>
</dbReference>
<dbReference type="SMART" id="SM00278">
    <property type="entry name" value="HhH1"/>
    <property type="match status" value="2"/>
</dbReference>
<dbReference type="InterPro" id="IPR010994">
    <property type="entry name" value="RuvA_2-like"/>
</dbReference>
<proteinExistence type="predicted"/>
<reference evidence="3 4" key="1">
    <citation type="submission" date="2020-08" db="EMBL/GenBank/DDBJ databases">
        <title>Sequencing the genomes of 1000 actinobacteria strains.</title>
        <authorList>
            <person name="Klenk H.-P."/>
        </authorList>
    </citation>
    <scope>NUCLEOTIDE SEQUENCE [LARGE SCALE GENOMIC DNA]</scope>
    <source>
        <strain evidence="3 4">DSM 45823</strain>
    </source>
</reference>
<dbReference type="Gene3D" id="1.10.150.320">
    <property type="entry name" value="Photosystem II 12 kDa extrinsic protein"/>
    <property type="match status" value="1"/>
</dbReference>
<dbReference type="GO" id="GO:0015627">
    <property type="term" value="C:type II protein secretion system complex"/>
    <property type="evidence" value="ECO:0007669"/>
    <property type="project" value="TreeGrafter"/>
</dbReference>
<dbReference type="GO" id="GO:0006281">
    <property type="term" value="P:DNA repair"/>
    <property type="evidence" value="ECO:0007669"/>
    <property type="project" value="InterPro"/>
</dbReference>
<evidence type="ECO:0000313" key="4">
    <source>
        <dbReference type="Proteomes" id="UP000539313"/>
    </source>
</evidence>
<dbReference type="PANTHER" id="PTHR21180:SF32">
    <property type="entry name" value="ENDONUCLEASE_EXONUCLEASE_PHOSPHATASE FAMILY DOMAIN-CONTAINING PROTEIN 1"/>
    <property type="match status" value="1"/>
</dbReference>
<accession>A0A7W3N3M9</accession>
<feature type="region of interest" description="Disordered" evidence="1">
    <location>
        <begin position="1"/>
        <end position="98"/>
    </location>
</feature>
<dbReference type="Gene3D" id="3.10.560.10">
    <property type="entry name" value="Outer membrane lipoprotein wza domain like"/>
    <property type="match status" value="1"/>
</dbReference>
<feature type="compositionally biased region" description="Gly residues" evidence="1">
    <location>
        <begin position="39"/>
        <end position="48"/>
    </location>
</feature>
<dbReference type="AlphaFoldDB" id="A0A7W3N3M9"/>